<dbReference type="EMBL" id="CP022129">
    <property type="protein sequence ID" value="ASF45778.1"/>
    <property type="molecule type" value="Genomic_DNA"/>
</dbReference>
<dbReference type="GO" id="GO:0006935">
    <property type="term" value="P:chemotaxis"/>
    <property type="evidence" value="ECO:0007669"/>
    <property type="project" value="InterPro"/>
</dbReference>
<evidence type="ECO:0000313" key="5">
    <source>
        <dbReference type="Proteomes" id="UP000237423"/>
    </source>
</evidence>
<feature type="domain" description="CheW-like" evidence="1">
    <location>
        <begin position="20"/>
        <end position="169"/>
    </location>
</feature>
<gene>
    <name evidence="3" type="ORF">AADEFJLK_02645</name>
    <name evidence="2" type="ORF">CEK71_06650</name>
</gene>
<dbReference type="RefSeq" id="WP_088618653.1">
    <property type="nucleotide sequence ID" value="NZ_CP022129.1"/>
</dbReference>
<dbReference type="SUPFAM" id="SSF50341">
    <property type="entry name" value="CheW-like"/>
    <property type="match status" value="1"/>
</dbReference>
<dbReference type="OrthoDB" id="5570983at2"/>
<dbReference type="KEGG" id="mpsy:CEK71_06650"/>
<dbReference type="InterPro" id="IPR036061">
    <property type="entry name" value="CheW-like_dom_sf"/>
</dbReference>
<accession>A0A1Z4BWX5</accession>
<dbReference type="EMBL" id="PGFZ01000005">
    <property type="protein sequence ID" value="POZ51771.1"/>
    <property type="molecule type" value="Genomic_DNA"/>
</dbReference>
<dbReference type="Pfam" id="PF01584">
    <property type="entry name" value="CheW"/>
    <property type="match status" value="1"/>
</dbReference>
<sequence>MNGTPTAPPAARQQDATDNSVIRHGFSVGQLHLLIPSGIPVQLLDVPRISPLPLAPPWCKGMANHRGDVIAVFSVPELLLPPAPQTTAKHPHWLLVIDSPPNMCGLLIDSYPQLLNALQEADLDSVANIPEQIRPFVYAAYTGSGKTWLDCRYDAWLLSVKALFQDYQSSLLS</sequence>
<dbReference type="Proteomes" id="UP000237423">
    <property type="component" value="Unassembled WGS sequence"/>
</dbReference>
<proteinExistence type="predicted"/>
<dbReference type="InterPro" id="IPR002545">
    <property type="entry name" value="CheW-lke_dom"/>
</dbReference>
<reference evidence="2 4" key="1">
    <citation type="submission" date="2017-06" db="EMBL/GenBank/DDBJ databases">
        <title>Genome Sequencing of the methanotroph Methylovulum psychrotolerants str. HV10-M2 isolated from a high-altitude environment.</title>
        <authorList>
            <person name="Mateos-Rivera A."/>
        </authorList>
    </citation>
    <scope>NUCLEOTIDE SEQUENCE [LARGE SCALE GENOMIC DNA]</scope>
    <source>
        <strain evidence="2 4">HV10_M2</strain>
    </source>
</reference>
<evidence type="ECO:0000313" key="2">
    <source>
        <dbReference type="EMBL" id="ASF45778.1"/>
    </source>
</evidence>
<dbReference type="Gene3D" id="2.40.50.180">
    <property type="entry name" value="CheA-289, Domain 4"/>
    <property type="match status" value="1"/>
</dbReference>
<dbReference type="GO" id="GO:0007165">
    <property type="term" value="P:signal transduction"/>
    <property type="evidence" value="ECO:0007669"/>
    <property type="project" value="InterPro"/>
</dbReference>
<dbReference type="AlphaFoldDB" id="A0A1Z4BWX5"/>
<reference evidence="3 5" key="2">
    <citation type="submission" date="2017-11" db="EMBL/GenBank/DDBJ databases">
        <title>Draft Genome Sequence of Methylobacter psychrotolerans Sph1T, an Obligate Methanotroph from Low-Temperature Environments.</title>
        <authorList>
            <person name="Oshkin I.Y."/>
            <person name="Miroshnikov K."/>
            <person name="Belova S.E."/>
            <person name="Korzhenkov A."/>
            <person name="Toshchakov S.V."/>
            <person name="Dedysh S.N."/>
        </authorList>
    </citation>
    <scope>NUCLEOTIDE SEQUENCE [LARGE SCALE GENOMIC DNA]</scope>
    <source>
        <strain evidence="3 5">Sph1</strain>
    </source>
</reference>
<keyword evidence="4" id="KW-1185">Reference proteome</keyword>
<evidence type="ECO:0000259" key="1">
    <source>
        <dbReference type="PROSITE" id="PS50851"/>
    </source>
</evidence>
<organism evidence="2 4">
    <name type="scientific">Methylovulum psychrotolerans</name>
    <dbReference type="NCBI Taxonomy" id="1704499"/>
    <lineage>
        <taxon>Bacteria</taxon>
        <taxon>Pseudomonadati</taxon>
        <taxon>Pseudomonadota</taxon>
        <taxon>Gammaproteobacteria</taxon>
        <taxon>Methylococcales</taxon>
        <taxon>Methylococcaceae</taxon>
        <taxon>Methylovulum</taxon>
    </lineage>
</organism>
<protein>
    <recommendedName>
        <fullName evidence="1">CheW-like domain-containing protein</fullName>
    </recommendedName>
</protein>
<dbReference type="PROSITE" id="PS50851">
    <property type="entry name" value="CHEW"/>
    <property type="match status" value="1"/>
</dbReference>
<name>A0A1Z4BWX5_9GAMM</name>
<evidence type="ECO:0000313" key="3">
    <source>
        <dbReference type="EMBL" id="POZ51771.1"/>
    </source>
</evidence>
<dbReference type="Proteomes" id="UP000197019">
    <property type="component" value="Chromosome"/>
</dbReference>
<evidence type="ECO:0000313" key="4">
    <source>
        <dbReference type="Proteomes" id="UP000197019"/>
    </source>
</evidence>